<dbReference type="InterPro" id="IPR036379">
    <property type="entry name" value="A-amylase_inhib_sf"/>
</dbReference>
<sequence>MALANRNGENPQRISVGVLVSQLGVVVKHFRRAALAGVGLAVLAPLLTVAPASARDYAPTCVTWKDNQWKARIEVTNHCKSTQRVKLVMKFATDSDCKVYKPGQRKDHYSWSARVDRLERC</sequence>
<evidence type="ECO:0008006" key="3">
    <source>
        <dbReference type="Google" id="ProtNLM"/>
    </source>
</evidence>
<organism evidence="1 2">
    <name type="scientific">Allokutzneria multivorans</name>
    <dbReference type="NCBI Taxonomy" id="1142134"/>
    <lineage>
        <taxon>Bacteria</taxon>
        <taxon>Bacillati</taxon>
        <taxon>Actinomycetota</taxon>
        <taxon>Actinomycetes</taxon>
        <taxon>Pseudonocardiales</taxon>
        <taxon>Pseudonocardiaceae</taxon>
        <taxon>Allokutzneria</taxon>
    </lineage>
</organism>
<keyword evidence="2" id="KW-1185">Reference proteome</keyword>
<protein>
    <recommendedName>
        <fullName evidence="3">Alpha amylase inhibitor</fullName>
    </recommendedName>
</protein>
<gene>
    <name evidence="1" type="ORF">GCM10022247_16110</name>
</gene>
<comment type="caution">
    <text evidence="1">The sequence shown here is derived from an EMBL/GenBank/DDBJ whole genome shotgun (WGS) entry which is preliminary data.</text>
</comment>
<proteinExistence type="predicted"/>
<evidence type="ECO:0000313" key="1">
    <source>
        <dbReference type="EMBL" id="GAA3996878.1"/>
    </source>
</evidence>
<name>A0ABP7RFX3_9PSEU</name>
<accession>A0ABP7RFX3</accession>
<reference evidence="2" key="1">
    <citation type="journal article" date="2019" name="Int. J. Syst. Evol. Microbiol.">
        <title>The Global Catalogue of Microorganisms (GCM) 10K type strain sequencing project: providing services to taxonomists for standard genome sequencing and annotation.</title>
        <authorList>
            <consortium name="The Broad Institute Genomics Platform"/>
            <consortium name="The Broad Institute Genome Sequencing Center for Infectious Disease"/>
            <person name="Wu L."/>
            <person name="Ma J."/>
        </authorList>
    </citation>
    <scope>NUCLEOTIDE SEQUENCE [LARGE SCALE GENOMIC DNA]</scope>
    <source>
        <strain evidence="2">JCM 17342</strain>
    </source>
</reference>
<evidence type="ECO:0000313" key="2">
    <source>
        <dbReference type="Proteomes" id="UP001501747"/>
    </source>
</evidence>
<dbReference type="EMBL" id="BAABAL010000005">
    <property type="protein sequence ID" value="GAA3996878.1"/>
    <property type="molecule type" value="Genomic_DNA"/>
</dbReference>
<dbReference type="Gene3D" id="2.60.40.20">
    <property type="entry name" value="Alpha-amylase inhibitor"/>
    <property type="match status" value="1"/>
</dbReference>
<dbReference type="Proteomes" id="UP001501747">
    <property type="component" value="Unassembled WGS sequence"/>
</dbReference>
<dbReference type="SUPFAM" id="SSF49498">
    <property type="entry name" value="alpha-Amylase inhibitor tendamistat"/>
    <property type="match status" value="1"/>
</dbReference>